<evidence type="ECO:0000256" key="1">
    <source>
        <dbReference type="ARBA" id="ARBA00022553"/>
    </source>
</evidence>
<comment type="caution">
    <text evidence="4">The sequence shown here is derived from an EMBL/GenBank/DDBJ whole genome shotgun (WGS) entry which is preliminary data.</text>
</comment>
<feature type="domain" description="PPM-type phosphatase" evidence="3">
    <location>
        <begin position="268"/>
        <end position="490"/>
    </location>
</feature>
<dbReference type="InterPro" id="IPR008984">
    <property type="entry name" value="SMAD_FHA_dom_sf"/>
</dbReference>
<dbReference type="RefSeq" id="WP_026468718.1">
    <property type="nucleotide sequence ID" value="NZ_QHHU01000025.1"/>
</dbReference>
<keyword evidence="1" id="KW-0597">Phosphoprotein</keyword>
<feature type="domain" description="FHA" evidence="2">
    <location>
        <begin position="182"/>
        <end position="231"/>
    </location>
</feature>
<evidence type="ECO:0000259" key="3">
    <source>
        <dbReference type="PROSITE" id="PS51746"/>
    </source>
</evidence>
<dbReference type="InterPro" id="IPR000253">
    <property type="entry name" value="FHA_dom"/>
</dbReference>
<dbReference type="Proteomes" id="UP000286716">
    <property type="component" value="Unassembled WGS sequence"/>
</dbReference>
<evidence type="ECO:0000313" key="4">
    <source>
        <dbReference type="EMBL" id="RSM43370.1"/>
    </source>
</evidence>
<dbReference type="PROSITE" id="PS51746">
    <property type="entry name" value="PPM_2"/>
    <property type="match status" value="1"/>
</dbReference>
<dbReference type="SUPFAM" id="SSF49879">
    <property type="entry name" value="SMAD/FHA domain"/>
    <property type="match status" value="1"/>
</dbReference>
<organism evidence="4 5">
    <name type="scientific">Amycolatopsis balhimycina DSM 5908</name>
    <dbReference type="NCBI Taxonomy" id="1081091"/>
    <lineage>
        <taxon>Bacteria</taxon>
        <taxon>Bacillati</taxon>
        <taxon>Actinomycetota</taxon>
        <taxon>Actinomycetes</taxon>
        <taxon>Pseudonocardiales</taxon>
        <taxon>Pseudonocardiaceae</taxon>
        <taxon>Amycolatopsis</taxon>
    </lineage>
</organism>
<dbReference type="InterPro" id="IPR036457">
    <property type="entry name" value="PPM-type-like_dom_sf"/>
</dbReference>
<dbReference type="SMART" id="SM00331">
    <property type="entry name" value="PP2C_SIG"/>
    <property type="match status" value="1"/>
</dbReference>
<dbReference type="EMBL" id="QHHU01000025">
    <property type="protein sequence ID" value="RSM43370.1"/>
    <property type="molecule type" value="Genomic_DNA"/>
</dbReference>
<keyword evidence="5" id="KW-1185">Reference proteome</keyword>
<gene>
    <name evidence="4" type="ORF">DMA12_19150</name>
</gene>
<dbReference type="Gene3D" id="3.60.40.10">
    <property type="entry name" value="PPM-type phosphatase domain"/>
    <property type="match status" value="1"/>
</dbReference>
<proteinExistence type="predicted"/>
<dbReference type="Gene3D" id="2.60.200.20">
    <property type="match status" value="1"/>
</dbReference>
<dbReference type="SMART" id="SM00240">
    <property type="entry name" value="FHA"/>
    <property type="match status" value="1"/>
</dbReference>
<sequence length="502" mass="53320">MVNVLSMLLGFVIGIATAAGVYRLFRRAAVVRRLVRLRKSPRRKVKPGRAAGLLELGLGDTEVVPEPAPEDRPLELPAAETLRERVPEPVDRLVDDQPPGTEVLAATPAGHDLVVQGSGTPLRQADPATEVLVAADPPSSRKALAEWQATPDAEGGEQRRRVATTLAWLRGTDDFLLSRASTVLGRSSQCDIVLSGDRVSRRHCVISQIEEDWWLEAFPTSNGTSLNGHEVSPGRPVRLRNGDEVCLGGTEVLSLVVPHDRAGELCFDAFGDSVIGGRRKNEDAFFVDCSVVAVADGVGGRPAGAVAAQMAVNGVRHAGPDQDLAMTAANLNRAIRARGAGDVLATGLATTLDVAVLRPHGTRFRVEGLHVGDGTVLLQTEAGISRLVRPHATQGFALAGRRDPVAKGRLLRAVGLSDSVRPDHWEKIASVGQRFVLATDGLVGSLGTERLEEALLASRAEPPRECVANLLAMAKQVGAADNVTVAVADVVEERKQGQPWLA</sequence>
<name>A0A428WK17_AMYBA</name>
<protein>
    <recommendedName>
        <fullName evidence="6">FHA domain-containing protein</fullName>
    </recommendedName>
</protein>
<dbReference type="InterPro" id="IPR001932">
    <property type="entry name" value="PPM-type_phosphatase-like_dom"/>
</dbReference>
<dbReference type="Pfam" id="PF13672">
    <property type="entry name" value="PP2C_2"/>
    <property type="match status" value="1"/>
</dbReference>
<evidence type="ECO:0008006" key="6">
    <source>
        <dbReference type="Google" id="ProtNLM"/>
    </source>
</evidence>
<dbReference type="SMART" id="SM00332">
    <property type="entry name" value="PP2Cc"/>
    <property type="match status" value="1"/>
</dbReference>
<dbReference type="PROSITE" id="PS50006">
    <property type="entry name" value="FHA_DOMAIN"/>
    <property type="match status" value="1"/>
</dbReference>
<evidence type="ECO:0000313" key="5">
    <source>
        <dbReference type="Proteomes" id="UP000286716"/>
    </source>
</evidence>
<reference evidence="4 5" key="1">
    <citation type="submission" date="2018-05" db="EMBL/GenBank/DDBJ databases">
        <title>Evolution of GPA BGCs.</title>
        <authorList>
            <person name="Waglechner N."/>
            <person name="Wright G.D."/>
        </authorList>
    </citation>
    <scope>NUCLEOTIDE SEQUENCE [LARGE SCALE GENOMIC DNA]</scope>
    <source>
        <strain evidence="4 5">DSM 5908</strain>
    </source>
</reference>
<evidence type="ECO:0000259" key="2">
    <source>
        <dbReference type="PROSITE" id="PS50006"/>
    </source>
</evidence>
<dbReference type="Pfam" id="PF00498">
    <property type="entry name" value="FHA"/>
    <property type="match status" value="1"/>
</dbReference>
<dbReference type="CDD" id="cd00060">
    <property type="entry name" value="FHA"/>
    <property type="match status" value="1"/>
</dbReference>
<dbReference type="AlphaFoldDB" id="A0A428WK17"/>
<accession>A0A428WK17</accession>
<dbReference type="SUPFAM" id="SSF81606">
    <property type="entry name" value="PP2C-like"/>
    <property type="match status" value="1"/>
</dbReference>
<dbReference type="OrthoDB" id="9801841at2"/>